<dbReference type="PROSITE" id="PS50929">
    <property type="entry name" value="ABC_TM1F"/>
    <property type="match status" value="1"/>
</dbReference>
<keyword evidence="2 5" id="KW-0812">Transmembrane</keyword>
<evidence type="ECO:0000313" key="8">
    <source>
        <dbReference type="Proteomes" id="UP000197424"/>
    </source>
</evidence>
<keyword evidence="3 5" id="KW-1133">Transmembrane helix</keyword>
<dbReference type="Proteomes" id="UP000197424">
    <property type="component" value="Chromosome"/>
</dbReference>
<reference evidence="8" key="1">
    <citation type="submission" date="2017-06" db="EMBL/GenBank/DDBJ databases">
        <title>Whole genome sequence of Laribacter hongkongensis LHGZ1.</title>
        <authorList>
            <person name="Chen D."/>
            <person name="Wu H."/>
            <person name="Chen J."/>
        </authorList>
    </citation>
    <scope>NUCLEOTIDE SEQUENCE [LARGE SCALE GENOMIC DNA]</scope>
    <source>
        <strain evidence="8">LHGZ1</strain>
    </source>
</reference>
<sequence>MPLTALFCAVVVVSSFLRLSLLRAQTKLSHDVGADISLGIYQRTLYQPYIKHLMRNSSELISGITTKANNVVHLALLPAFGILTSGVMLISILVVLIFVDWKVALACLLGLSIIYLGVIWLVKQQLAIASKQISVESTRVIKVLQEGFGGIRDVLIDGSQESYCRLYKSSDIVQLALALTEALHFDKTLFNQSLEAEIDHAKPSPRSLASAR</sequence>
<dbReference type="SUPFAM" id="SSF90123">
    <property type="entry name" value="ABC transporter transmembrane region"/>
    <property type="match status" value="1"/>
</dbReference>
<dbReference type="GO" id="GO:0140359">
    <property type="term" value="F:ABC-type transporter activity"/>
    <property type="evidence" value="ECO:0007669"/>
    <property type="project" value="InterPro"/>
</dbReference>
<evidence type="ECO:0000256" key="3">
    <source>
        <dbReference type="ARBA" id="ARBA00022989"/>
    </source>
</evidence>
<protein>
    <submittedName>
        <fullName evidence="7">ABC transporter related</fullName>
    </submittedName>
</protein>
<dbReference type="GO" id="GO:0005524">
    <property type="term" value="F:ATP binding"/>
    <property type="evidence" value="ECO:0007669"/>
    <property type="project" value="InterPro"/>
</dbReference>
<dbReference type="EMBL" id="CP022115">
    <property type="protein sequence ID" value="ASJ25647.1"/>
    <property type="molecule type" value="Genomic_DNA"/>
</dbReference>
<proteinExistence type="predicted"/>
<keyword evidence="4 5" id="KW-0472">Membrane</keyword>
<evidence type="ECO:0000313" key="7">
    <source>
        <dbReference type="EMBL" id="ASJ25647.1"/>
    </source>
</evidence>
<evidence type="ECO:0000256" key="2">
    <source>
        <dbReference type="ARBA" id="ARBA00022692"/>
    </source>
</evidence>
<feature type="domain" description="ABC transmembrane type-1" evidence="6">
    <location>
        <begin position="1"/>
        <end position="154"/>
    </location>
</feature>
<evidence type="ECO:0000259" key="6">
    <source>
        <dbReference type="PROSITE" id="PS50929"/>
    </source>
</evidence>
<evidence type="ECO:0000256" key="4">
    <source>
        <dbReference type="ARBA" id="ARBA00023136"/>
    </source>
</evidence>
<name>A0A248LLK6_9NEIS</name>
<evidence type="ECO:0000256" key="5">
    <source>
        <dbReference type="SAM" id="Phobius"/>
    </source>
</evidence>
<accession>A0A248LLK6</accession>
<dbReference type="InterPro" id="IPR036640">
    <property type="entry name" value="ABC1_TM_sf"/>
</dbReference>
<evidence type="ECO:0000256" key="1">
    <source>
        <dbReference type="ARBA" id="ARBA00004651"/>
    </source>
</evidence>
<feature type="transmembrane region" description="Helical" evidence="5">
    <location>
        <begin position="103"/>
        <end position="122"/>
    </location>
</feature>
<dbReference type="InterPro" id="IPR011527">
    <property type="entry name" value="ABC1_TM_dom"/>
</dbReference>
<organism evidence="7 8">
    <name type="scientific">Laribacter hongkongensis</name>
    <dbReference type="NCBI Taxonomy" id="168471"/>
    <lineage>
        <taxon>Bacteria</taxon>
        <taxon>Pseudomonadati</taxon>
        <taxon>Pseudomonadota</taxon>
        <taxon>Betaproteobacteria</taxon>
        <taxon>Neisseriales</taxon>
        <taxon>Aquaspirillaceae</taxon>
        <taxon>Laribacter</taxon>
    </lineage>
</organism>
<dbReference type="GO" id="GO:0005886">
    <property type="term" value="C:plasma membrane"/>
    <property type="evidence" value="ECO:0007669"/>
    <property type="project" value="UniProtKB-SubCell"/>
</dbReference>
<dbReference type="Gene3D" id="1.20.1560.10">
    <property type="entry name" value="ABC transporter type 1, transmembrane domain"/>
    <property type="match status" value="1"/>
</dbReference>
<dbReference type="AlphaFoldDB" id="A0A248LLK6"/>
<feature type="transmembrane region" description="Helical" evidence="5">
    <location>
        <begin position="75"/>
        <end position="96"/>
    </location>
</feature>
<comment type="subcellular location">
    <subcellularLocation>
        <location evidence="1">Cell membrane</location>
        <topology evidence="1">Multi-pass membrane protein</topology>
    </subcellularLocation>
</comment>
<dbReference type="Pfam" id="PF00664">
    <property type="entry name" value="ABC_membrane"/>
    <property type="match status" value="1"/>
</dbReference>
<gene>
    <name evidence="7" type="ORF">LHGZ1_2816</name>
</gene>